<dbReference type="InterPro" id="IPR013785">
    <property type="entry name" value="Aldolase_TIM"/>
</dbReference>
<comment type="pathway">
    <text evidence="2">Amino-acid biosynthesis; L-tryptophan biosynthesis; L-tryptophan from chorismate: step 4/5.</text>
</comment>
<evidence type="ECO:0000259" key="9">
    <source>
        <dbReference type="Pfam" id="PF00218"/>
    </source>
</evidence>
<comment type="catalytic activity">
    <reaction evidence="1">
        <text>1-(2-carboxyphenylamino)-1-deoxy-D-ribulose 5-phosphate + H(+) = (1S,2R)-1-C-(indol-3-yl)glycerol 3-phosphate + CO2 + H2O</text>
        <dbReference type="Rhea" id="RHEA:23476"/>
        <dbReference type="ChEBI" id="CHEBI:15377"/>
        <dbReference type="ChEBI" id="CHEBI:15378"/>
        <dbReference type="ChEBI" id="CHEBI:16526"/>
        <dbReference type="ChEBI" id="CHEBI:58613"/>
        <dbReference type="ChEBI" id="CHEBI:58866"/>
        <dbReference type="EC" id="4.1.1.48"/>
    </reaction>
</comment>
<dbReference type="Pfam" id="PF00218">
    <property type="entry name" value="IGPS"/>
    <property type="match status" value="1"/>
</dbReference>
<keyword evidence="7" id="KW-0057">Aromatic amino acid biosynthesis</keyword>
<dbReference type="GO" id="GO:0000162">
    <property type="term" value="P:L-tryptophan biosynthetic process"/>
    <property type="evidence" value="ECO:0007669"/>
    <property type="project" value="UniProtKB-UniPathway"/>
</dbReference>
<evidence type="ECO:0000256" key="8">
    <source>
        <dbReference type="ARBA" id="ARBA00023239"/>
    </source>
</evidence>
<protein>
    <recommendedName>
        <fullName evidence="3">indole-3-glycerol-phosphate synthase</fullName>
        <ecNumber evidence="3">4.1.1.48</ecNumber>
    </recommendedName>
</protein>
<name>A0A1F7GTL5_9BACT</name>
<evidence type="ECO:0000256" key="3">
    <source>
        <dbReference type="ARBA" id="ARBA00012362"/>
    </source>
</evidence>
<dbReference type="InterPro" id="IPR011060">
    <property type="entry name" value="RibuloseP-bd_barrel"/>
</dbReference>
<dbReference type="UniPathway" id="UPA00035">
    <property type="reaction ID" value="UER00043"/>
</dbReference>
<gene>
    <name evidence="10" type="ORF">A2866_04240</name>
</gene>
<keyword evidence="4" id="KW-0028">Amino-acid biosynthesis</keyword>
<dbReference type="EMBL" id="MFZI01000006">
    <property type="protein sequence ID" value="OGK22135.1"/>
    <property type="molecule type" value="Genomic_DNA"/>
</dbReference>
<dbReference type="GO" id="GO:0004425">
    <property type="term" value="F:indole-3-glycerol-phosphate synthase activity"/>
    <property type="evidence" value="ECO:0007669"/>
    <property type="project" value="UniProtKB-EC"/>
</dbReference>
<evidence type="ECO:0000256" key="1">
    <source>
        <dbReference type="ARBA" id="ARBA00001633"/>
    </source>
</evidence>
<dbReference type="InterPro" id="IPR045186">
    <property type="entry name" value="Indole-3-glycerol_P_synth"/>
</dbReference>
<organism evidence="10 11">
    <name type="scientific">Candidatus Roizmanbacteria bacterium RIFCSPHIGHO2_01_FULL_39_8</name>
    <dbReference type="NCBI Taxonomy" id="1802033"/>
    <lineage>
        <taxon>Bacteria</taxon>
        <taxon>Candidatus Roizmaniibacteriota</taxon>
    </lineage>
</organism>
<keyword evidence="8" id="KW-0456">Lyase</keyword>
<evidence type="ECO:0000313" key="10">
    <source>
        <dbReference type="EMBL" id="OGK22135.1"/>
    </source>
</evidence>
<sequence>MKNIFDKIIENKKIELANRKKQYPSKKLLQDVSKLLERRKPNDSFIKHLVKPNGGDIGIIAEIKLCSPSAGRLAERQKVRRIVSSYAQAQADAVSVVTEEKFFCGSLELIREIKTTTTLPLLQKDFIMDEYQVLESAKCGSDALLFIAQLRNEFDVSVFELCKRYGIVPVIEIVDEKDLNFAEHAEVIGVNARNLIDFTIDVERACRIIEKLPKEKITIGFSGVKSRKEVEMYKQAGAKAVLVGTGLLKSTDILSSISNLKNL</sequence>
<keyword evidence="5" id="KW-0210">Decarboxylase</keyword>
<evidence type="ECO:0000256" key="7">
    <source>
        <dbReference type="ARBA" id="ARBA00023141"/>
    </source>
</evidence>
<evidence type="ECO:0000313" key="11">
    <source>
        <dbReference type="Proteomes" id="UP000177026"/>
    </source>
</evidence>
<comment type="caution">
    <text evidence="10">The sequence shown here is derived from an EMBL/GenBank/DDBJ whole genome shotgun (WGS) entry which is preliminary data.</text>
</comment>
<dbReference type="Gene3D" id="3.20.20.70">
    <property type="entry name" value="Aldolase class I"/>
    <property type="match status" value="1"/>
</dbReference>
<dbReference type="GO" id="GO:0004640">
    <property type="term" value="F:phosphoribosylanthranilate isomerase activity"/>
    <property type="evidence" value="ECO:0007669"/>
    <property type="project" value="TreeGrafter"/>
</dbReference>
<evidence type="ECO:0000256" key="5">
    <source>
        <dbReference type="ARBA" id="ARBA00022793"/>
    </source>
</evidence>
<dbReference type="CDD" id="cd00331">
    <property type="entry name" value="IGPS"/>
    <property type="match status" value="1"/>
</dbReference>
<dbReference type="EC" id="4.1.1.48" evidence="3"/>
<dbReference type="SUPFAM" id="SSF51366">
    <property type="entry name" value="Ribulose-phoshate binding barrel"/>
    <property type="match status" value="1"/>
</dbReference>
<evidence type="ECO:0000256" key="2">
    <source>
        <dbReference type="ARBA" id="ARBA00004696"/>
    </source>
</evidence>
<reference evidence="10 11" key="1">
    <citation type="journal article" date="2016" name="Nat. Commun.">
        <title>Thousands of microbial genomes shed light on interconnected biogeochemical processes in an aquifer system.</title>
        <authorList>
            <person name="Anantharaman K."/>
            <person name="Brown C.T."/>
            <person name="Hug L.A."/>
            <person name="Sharon I."/>
            <person name="Castelle C.J."/>
            <person name="Probst A.J."/>
            <person name="Thomas B.C."/>
            <person name="Singh A."/>
            <person name="Wilkins M.J."/>
            <person name="Karaoz U."/>
            <person name="Brodie E.L."/>
            <person name="Williams K.H."/>
            <person name="Hubbard S.S."/>
            <person name="Banfield J.F."/>
        </authorList>
    </citation>
    <scope>NUCLEOTIDE SEQUENCE [LARGE SCALE GENOMIC DNA]</scope>
</reference>
<dbReference type="InterPro" id="IPR013798">
    <property type="entry name" value="Indole-3-glycerol_P_synth_dom"/>
</dbReference>
<evidence type="ECO:0000256" key="4">
    <source>
        <dbReference type="ARBA" id="ARBA00022605"/>
    </source>
</evidence>
<dbReference type="AlphaFoldDB" id="A0A1F7GTL5"/>
<dbReference type="Proteomes" id="UP000177026">
    <property type="component" value="Unassembled WGS sequence"/>
</dbReference>
<dbReference type="PANTHER" id="PTHR22854:SF2">
    <property type="entry name" value="INDOLE-3-GLYCEROL-PHOSPHATE SYNTHASE"/>
    <property type="match status" value="1"/>
</dbReference>
<feature type="domain" description="Indole-3-glycerol phosphate synthase" evidence="9">
    <location>
        <begin position="6"/>
        <end position="259"/>
    </location>
</feature>
<dbReference type="PANTHER" id="PTHR22854">
    <property type="entry name" value="TRYPTOPHAN BIOSYNTHESIS PROTEIN"/>
    <property type="match status" value="1"/>
</dbReference>
<accession>A0A1F7GTL5</accession>
<keyword evidence="6" id="KW-0822">Tryptophan biosynthesis</keyword>
<proteinExistence type="predicted"/>
<evidence type="ECO:0000256" key="6">
    <source>
        <dbReference type="ARBA" id="ARBA00022822"/>
    </source>
</evidence>